<proteinExistence type="predicted"/>
<dbReference type="RefSeq" id="WP_248940025.1">
    <property type="nucleotide sequence ID" value="NZ_JAKIKS010000030.1"/>
</dbReference>
<organism evidence="2 3">
    <name type="scientific">Shewanella surugensis</name>
    <dbReference type="NCBI Taxonomy" id="212020"/>
    <lineage>
        <taxon>Bacteria</taxon>
        <taxon>Pseudomonadati</taxon>
        <taxon>Pseudomonadota</taxon>
        <taxon>Gammaproteobacteria</taxon>
        <taxon>Alteromonadales</taxon>
        <taxon>Shewanellaceae</taxon>
        <taxon>Shewanella</taxon>
    </lineage>
</organism>
<sequence length="181" mass="21273">MDDCIQIIFKRVEKNTDHISLAIGFSVVLVFCLMMIPLEAKEEAIASKHWITEMETNTERFERIERYLRGFDQTMWEVGERYEKLYQALKDDNFDLALYHWAKIKVTIENGLMKRPARKMNAEAIFLSTTWPDVNSAFNSKNNTKAWKGFFKARSACMACHFAEKVSFINDQPMFYDSQLK</sequence>
<keyword evidence="1" id="KW-1133">Transmembrane helix</keyword>
<keyword evidence="1" id="KW-0472">Membrane</keyword>
<evidence type="ECO:0000256" key="1">
    <source>
        <dbReference type="SAM" id="Phobius"/>
    </source>
</evidence>
<gene>
    <name evidence="2" type="ORF">L2764_09755</name>
</gene>
<accession>A0ABT0LAP5</accession>
<feature type="transmembrane region" description="Helical" evidence="1">
    <location>
        <begin position="19"/>
        <end position="38"/>
    </location>
</feature>
<comment type="caution">
    <text evidence="2">The sequence shown here is derived from an EMBL/GenBank/DDBJ whole genome shotgun (WGS) entry which is preliminary data.</text>
</comment>
<evidence type="ECO:0008006" key="4">
    <source>
        <dbReference type="Google" id="ProtNLM"/>
    </source>
</evidence>
<protein>
    <recommendedName>
        <fullName evidence="4">Cytochrome C</fullName>
    </recommendedName>
</protein>
<dbReference type="EMBL" id="JAKIKS010000030">
    <property type="protein sequence ID" value="MCL1124747.1"/>
    <property type="molecule type" value="Genomic_DNA"/>
</dbReference>
<keyword evidence="3" id="KW-1185">Reference proteome</keyword>
<evidence type="ECO:0000313" key="2">
    <source>
        <dbReference type="EMBL" id="MCL1124747.1"/>
    </source>
</evidence>
<keyword evidence="1" id="KW-0812">Transmembrane</keyword>
<name>A0ABT0LAP5_9GAMM</name>
<reference evidence="2 3" key="1">
    <citation type="submission" date="2022-01" db="EMBL/GenBank/DDBJ databases">
        <title>Whole genome-based taxonomy of the Shewanellaceae.</title>
        <authorList>
            <person name="Martin-Rodriguez A.J."/>
        </authorList>
    </citation>
    <scope>NUCLEOTIDE SEQUENCE [LARGE SCALE GENOMIC DNA]</scope>
    <source>
        <strain evidence="2 3">DSM 17177</strain>
    </source>
</reference>
<evidence type="ECO:0000313" key="3">
    <source>
        <dbReference type="Proteomes" id="UP001203423"/>
    </source>
</evidence>
<dbReference type="Proteomes" id="UP001203423">
    <property type="component" value="Unassembled WGS sequence"/>
</dbReference>